<feature type="compositionally biased region" description="Polar residues" evidence="1">
    <location>
        <begin position="11"/>
        <end position="25"/>
    </location>
</feature>
<dbReference type="EMBL" id="QKWP01001961">
    <property type="protein sequence ID" value="RIB05556.1"/>
    <property type="molecule type" value="Genomic_DNA"/>
</dbReference>
<name>A0A397UEK5_9GLOM</name>
<sequence length="167" mass="19373">MANSTLKHRTTTSSQPKESTPLSSENDQISLIFSNKYTFPAKKSTINYKTLPKFINDTLRYLNTFNYPYEMFYVENDKEIVVKSTESDAMKILKELCESDKNIDKVYFLADKEGGIKTFIYYNVDFLLLVVLLSCLVWMTVTGSYESQMASCFFGIVLALRMFKYIR</sequence>
<dbReference type="Proteomes" id="UP000266673">
    <property type="component" value="Unassembled WGS sequence"/>
</dbReference>
<evidence type="ECO:0000256" key="1">
    <source>
        <dbReference type="SAM" id="MobiDB-lite"/>
    </source>
</evidence>
<dbReference type="OrthoDB" id="2319854at2759"/>
<keyword evidence="4" id="KW-1185">Reference proteome</keyword>
<gene>
    <name evidence="3" type="ORF">C2G38_2148494</name>
</gene>
<feature type="compositionally biased region" description="Basic residues" evidence="1">
    <location>
        <begin position="1"/>
        <end position="10"/>
    </location>
</feature>
<dbReference type="AlphaFoldDB" id="A0A397UEK5"/>
<protein>
    <submittedName>
        <fullName evidence="3">Uncharacterized protein</fullName>
    </submittedName>
</protein>
<feature type="region of interest" description="Disordered" evidence="1">
    <location>
        <begin position="1"/>
        <end position="25"/>
    </location>
</feature>
<accession>A0A397UEK5</accession>
<evidence type="ECO:0000313" key="3">
    <source>
        <dbReference type="EMBL" id="RIB05556.1"/>
    </source>
</evidence>
<keyword evidence="2" id="KW-0472">Membrane</keyword>
<evidence type="ECO:0000313" key="4">
    <source>
        <dbReference type="Proteomes" id="UP000266673"/>
    </source>
</evidence>
<reference evidence="3 4" key="1">
    <citation type="submission" date="2018-06" db="EMBL/GenBank/DDBJ databases">
        <title>Comparative genomics reveals the genomic features of Rhizophagus irregularis, R. cerebriforme, R. diaphanum and Gigaspora rosea, and their symbiotic lifestyle signature.</title>
        <authorList>
            <person name="Morin E."/>
            <person name="San Clemente H."/>
            <person name="Chen E.C.H."/>
            <person name="De La Providencia I."/>
            <person name="Hainaut M."/>
            <person name="Kuo A."/>
            <person name="Kohler A."/>
            <person name="Murat C."/>
            <person name="Tang N."/>
            <person name="Roy S."/>
            <person name="Loubradou J."/>
            <person name="Henrissat B."/>
            <person name="Grigoriev I.V."/>
            <person name="Corradi N."/>
            <person name="Roux C."/>
            <person name="Martin F.M."/>
        </authorList>
    </citation>
    <scope>NUCLEOTIDE SEQUENCE [LARGE SCALE GENOMIC DNA]</scope>
    <source>
        <strain evidence="3 4">DAOM 194757</strain>
    </source>
</reference>
<feature type="transmembrane region" description="Helical" evidence="2">
    <location>
        <begin position="119"/>
        <end position="141"/>
    </location>
</feature>
<keyword evidence="2" id="KW-1133">Transmembrane helix</keyword>
<keyword evidence="2" id="KW-0812">Transmembrane</keyword>
<proteinExistence type="predicted"/>
<evidence type="ECO:0000256" key="2">
    <source>
        <dbReference type="SAM" id="Phobius"/>
    </source>
</evidence>
<comment type="caution">
    <text evidence="3">The sequence shown here is derived from an EMBL/GenBank/DDBJ whole genome shotgun (WGS) entry which is preliminary data.</text>
</comment>
<organism evidence="3 4">
    <name type="scientific">Gigaspora rosea</name>
    <dbReference type="NCBI Taxonomy" id="44941"/>
    <lineage>
        <taxon>Eukaryota</taxon>
        <taxon>Fungi</taxon>
        <taxon>Fungi incertae sedis</taxon>
        <taxon>Mucoromycota</taxon>
        <taxon>Glomeromycotina</taxon>
        <taxon>Glomeromycetes</taxon>
        <taxon>Diversisporales</taxon>
        <taxon>Gigasporaceae</taxon>
        <taxon>Gigaspora</taxon>
    </lineage>
</organism>